<proteinExistence type="predicted"/>
<accession>A0A6J5UDJ8</accession>
<evidence type="ECO:0000313" key="1">
    <source>
        <dbReference type="EMBL" id="CAB4273534.1"/>
    </source>
</evidence>
<evidence type="ECO:0000313" key="2">
    <source>
        <dbReference type="Proteomes" id="UP000507222"/>
    </source>
</evidence>
<name>A0A6J5UDJ8_PRUAR</name>
<reference evidence="1 2" key="1">
    <citation type="submission" date="2020-05" db="EMBL/GenBank/DDBJ databases">
        <authorList>
            <person name="Campoy J."/>
            <person name="Schneeberger K."/>
            <person name="Spophaly S."/>
        </authorList>
    </citation>
    <scope>NUCLEOTIDE SEQUENCE [LARGE SCALE GENOMIC DNA]</scope>
    <source>
        <strain evidence="1">PruArmRojPasFocal</strain>
    </source>
</reference>
<dbReference type="AlphaFoldDB" id="A0A6J5UDJ8"/>
<dbReference type="Proteomes" id="UP000507222">
    <property type="component" value="Unassembled WGS sequence"/>
</dbReference>
<protein>
    <submittedName>
        <fullName evidence="1">Uncharacterized protein</fullName>
    </submittedName>
</protein>
<dbReference type="EMBL" id="CAEKDK010000003">
    <property type="protein sequence ID" value="CAB4273534.1"/>
    <property type="molecule type" value="Genomic_DNA"/>
</dbReference>
<sequence>MGGFLRINTYIFVVVPENREKRPRVGSPLGEERALEMPATLATYSELTSNVHLLQRPGKEAVSGPFIIDRSLEFVVLKVKIVKVEDGEAFPPLE</sequence>
<gene>
    <name evidence="1" type="ORF">CURHAP_LOCUS21387</name>
</gene>
<organism evidence="1 2">
    <name type="scientific">Prunus armeniaca</name>
    <name type="common">Apricot</name>
    <name type="synonym">Armeniaca vulgaris</name>
    <dbReference type="NCBI Taxonomy" id="36596"/>
    <lineage>
        <taxon>Eukaryota</taxon>
        <taxon>Viridiplantae</taxon>
        <taxon>Streptophyta</taxon>
        <taxon>Embryophyta</taxon>
        <taxon>Tracheophyta</taxon>
        <taxon>Spermatophyta</taxon>
        <taxon>Magnoliopsida</taxon>
        <taxon>eudicotyledons</taxon>
        <taxon>Gunneridae</taxon>
        <taxon>Pentapetalae</taxon>
        <taxon>rosids</taxon>
        <taxon>fabids</taxon>
        <taxon>Rosales</taxon>
        <taxon>Rosaceae</taxon>
        <taxon>Amygdaloideae</taxon>
        <taxon>Amygdaleae</taxon>
        <taxon>Prunus</taxon>
    </lineage>
</organism>